<evidence type="ECO:0000256" key="4">
    <source>
        <dbReference type="ARBA" id="ARBA00022921"/>
    </source>
</evidence>
<evidence type="ECO:0000256" key="9">
    <source>
        <dbReference type="SAM" id="Phobius"/>
    </source>
</evidence>
<keyword evidence="3" id="KW-0946">Virion</keyword>
<sequence>MGVSASINTIVTDITNRVENSLIQSANASAQAVCRVSIGSISFQSTQGCTVEIRNLCSAEAISQVDAVVDATIEFYNDLTFEQKQEAPKWFTSAYGINTTVTTIENDFRNLIDQRCKSEALLESTIEVQNILVKDCRAPGNEIVRFIFTNSGTASGQCAISALLDLQVSGANEVSASQSQGTDISAILLYVIIGVVVVAVAYVIVKFFSNRPSPKQQINLELARHGAVSSKLIQLSQYISKVGHSD</sequence>
<dbReference type="OrthoDB" id="8372at10239"/>
<feature type="transmembrane region" description="Helical" evidence="9">
    <location>
        <begin position="187"/>
        <end position="205"/>
    </location>
</feature>
<evidence type="ECO:0000313" key="10">
    <source>
        <dbReference type="EMBL" id="CCU55814.1"/>
    </source>
</evidence>
<keyword evidence="11" id="KW-1185">Reference proteome</keyword>
<keyword evidence="2 9" id="KW-0812">Transmembrane</keyword>
<dbReference type="EMBL" id="HF679132">
    <property type="protein sequence ID" value="CCU55814.1"/>
    <property type="molecule type" value="Genomic_DNA"/>
</dbReference>
<dbReference type="KEGG" id="vg:15613236"/>
<organism evidence="10 11">
    <name type="scientific">Choristoneura biennis entomopoxvirus</name>
    <name type="common">CbEPV</name>
    <dbReference type="NCBI Taxonomy" id="10288"/>
    <lineage>
        <taxon>Viruses</taxon>
        <taxon>Varidnaviria</taxon>
        <taxon>Bamfordvirae</taxon>
        <taxon>Nucleocytoviricota</taxon>
        <taxon>Pokkesviricetes</taxon>
        <taxon>Chitovirales</taxon>
        <taxon>Poxviridae</taxon>
        <taxon>Entomopoxvirinae</taxon>
        <taxon>Betaentomopoxvirus</taxon>
        <taxon>Betaentomopoxvirus cbiennis</taxon>
    </lineage>
</organism>
<reference evidence="10" key="1">
    <citation type="journal article" date="2013" name="J. Virol.">
        <title>New Insights into the Evolution of Entomopoxvirinae from the Complete Genome Sequences of Four Entomopoxviruses Infecting Adoxophyes honmai, Choristoneura biennis, Choristoneura rosaceana, and Mythimna separata.</title>
        <authorList>
            <person name="Theze J."/>
            <person name="Takatsuka J."/>
            <person name="Li Z."/>
            <person name="Gallais J."/>
            <person name="Doucet D."/>
            <person name="Arif B."/>
            <person name="Nakai M."/>
            <person name="Herniou E.A."/>
        </authorList>
    </citation>
    <scope>NUCLEOTIDE SEQUENCE</scope>
</reference>
<evidence type="ECO:0000256" key="1">
    <source>
        <dbReference type="ARBA" id="ARBA00004381"/>
    </source>
</evidence>
<evidence type="ECO:0000256" key="3">
    <source>
        <dbReference type="ARBA" id="ARBA00022879"/>
    </source>
</evidence>
<name>A0A916P1F5_CBEPV</name>
<keyword evidence="6 9" id="KW-0472">Membrane</keyword>
<evidence type="ECO:0000256" key="8">
    <source>
        <dbReference type="ARBA" id="ARBA00034668"/>
    </source>
</evidence>
<keyword evidence="5 9" id="KW-1133">Transmembrane helix</keyword>
<protein>
    <submittedName>
        <fullName evidence="10">IMV membrane protein (Cop-L1R)</fullName>
    </submittedName>
</protein>
<accession>A0A916P1F5</accession>
<dbReference type="InterPro" id="IPR003472">
    <property type="entry name" value="Virion_mem_poxvirus_L1"/>
</dbReference>
<dbReference type="Pfam" id="PF02442">
    <property type="entry name" value="L1R_F9L"/>
    <property type="match status" value="1"/>
</dbReference>
<organismHost>
    <name type="scientific">Choristoneura fumiferana</name>
    <name type="common">Spruce budworm moth</name>
    <name type="synonym">Archips fumiferana</name>
    <dbReference type="NCBI Taxonomy" id="7141"/>
</organismHost>
<evidence type="ECO:0000256" key="7">
    <source>
        <dbReference type="ARBA" id="ARBA00023157"/>
    </source>
</evidence>
<evidence type="ECO:0000256" key="2">
    <source>
        <dbReference type="ARBA" id="ARBA00022692"/>
    </source>
</evidence>
<comment type="function">
    <text evidence="8">Component of the entry fusion complex (EFC), which consists of 11 proteins. During cell infection, this complex mediates entry of the virion core into the host cytoplasm by a two-step mechanism consisting of lipid mixing of the viral and cellular membranes and subsequent pore formation.</text>
</comment>
<gene>
    <name evidence="10" type="ORF">CHBEV_246</name>
</gene>
<dbReference type="RefSeq" id="YP_008004316.1">
    <property type="nucleotide sequence ID" value="NC_021248.1"/>
</dbReference>
<dbReference type="GO" id="GO:0019031">
    <property type="term" value="C:viral envelope"/>
    <property type="evidence" value="ECO:0007669"/>
    <property type="project" value="UniProtKB-KW"/>
</dbReference>
<dbReference type="GeneID" id="15613236"/>
<keyword evidence="7" id="KW-1015">Disulfide bond</keyword>
<keyword evidence="3" id="KW-0261">Viral envelope protein</keyword>
<evidence type="ECO:0000256" key="5">
    <source>
        <dbReference type="ARBA" id="ARBA00022989"/>
    </source>
</evidence>
<evidence type="ECO:0000256" key="6">
    <source>
        <dbReference type="ARBA" id="ARBA00023136"/>
    </source>
</evidence>
<proteinExistence type="predicted"/>
<evidence type="ECO:0000313" key="11">
    <source>
        <dbReference type="Proteomes" id="UP000792220"/>
    </source>
</evidence>
<dbReference type="GO" id="GO:0055036">
    <property type="term" value="C:virion membrane"/>
    <property type="evidence" value="ECO:0007669"/>
    <property type="project" value="UniProtKB-SubCell"/>
</dbReference>
<comment type="subcellular location">
    <subcellularLocation>
        <location evidence="1">Virion membrane</location>
        <topology evidence="1">Single-pass membrane protein</topology>
    </subcellularLocation>
</comment>
<keyword evidence="4" id="KW-0426">Late protein</keyword>
<dbReference type="Proteomes" id="UP000792220">
    <property type="component" value="Genome"/>
</dbReference>